<dbReference type="EMBL" id="AVOT02005589">
    <property type="protein sequence ID" value="MBW0479449.1"/>
    <property type="molecule type" value="Genomic_DNA"/>
</dbReference>
<sequence>MNLFDDIVNSTDTLESLTEAYAATKRSVISLKLAIGSTWTDELLIAICFHHQNKTYLHEIWNVINTKVSIKKSINIESNDIMKIAQHFQRRTTNLPSNNQPRIMVASSSRQQPLARATHQAY</sequence>
<accession>A0A9Q3C905</accession>
<gene>
    <name evidence="1" type="ORF">O181_019164</name>
</gene>
<dbReference type="Proteomes" id="UP000765509">
    <property type="component" value="Unassembled WGS sequence"/>
</dbReference>
<evidence type="ECO:0000313" key="1">
    <source>
        <dbReference type="EMBL" id="MBW0479449.1"/>
    </source>
</evidence>
<reference evidence="1" key="1">
    <citation type="submission" date="2021-03" db="EMBL/GenBank/DDBJ databases">
        <title>Draft genome sequence of rust myrtle Austropuccinia psidii MF-1, a brazilian biotype.</title>
        <authorList>
            <person name="Quecine M.C."/>
            <person name="Pachon D.M.R."/>
            <person name="Bonatelli M.L."/>
            <person name="Correr F.H."/>
            <person name="Franceschini L.M."/>
            <person name="Leite T.F."/>
            <person name="Margarido G.R.A."/>
            <person name="Almeida C.A."/>
            <person name="Ferrarezi J.A."/>
            <person name="Labate C.A."/>
        </authorList>
    </citation>
    <scope>NUCLEOTIDE SEQUENCE</scope>
    <source>
        <strain evidence="1">MF-1</strain>
    </source>
</reference>
<dbReference type="AlphaFoldDB" id="A0A9Q3C905"/>
<name>A0A9Q3C905_9BASI</name>
<organism evidence="1 2">
    <name type="scientific">Austropuccinia psidii MF-1</name>
    <dbReference type="NCBI Taxonomy" id="1389203"/>
    <lineage>
        <taxon>Eukaryota</taxon>
        <taxon>Fungi</taxon>
        <taxon>Dikarya</taxon>
        <taxon>Basidiomycota</taxon>
        <taxon>Pucciniomycotina</taxon>
        <taxon>Pucciniomycetes</taxon>
        <taxon>Pucciniales</taxon>
        <taxon>Sphaerophragmiaceae</taxon>
        <taxon>Austropuccinia</taxon>
    </lineage>
</organism>
<keyword evidence="2" id="KW-1185">Reference proteome</keyword>
<comment type="caution">
    <text evidence="1">The sequence shown here is derived from an EMBL/GenBank/DDBJ whole genome shotgun (WGS) entry which is preliminary data.</text>
</comment>
<proteinExistence type="predicted"/>
<protein>
    <submittedName>
        <fullName evidence="1">Uncharacterized protein</fullName>
    </submittedName>
</protein>
<evidence type="ECO:0000313" key="2">
    <source>
        <dbReference type="Proteomes" id="UP000765509"/>
    </source>
</evidence>